<proteinExistence type="predicted"/>
<evidence type="ECO:0000259" key="1">
    <source>
        <dbReference type="Pfam" id="PF05239"/>
    </source>
</evidence>
<dbReference type="Proteomes" id="UP001596977">
    <property type="component" value="Unassembled WGS sequence"/>
</dbReference>
<dbReference type="SUPFAM" id="SSF50346">
    <property type="entry name" value="PRC-barrel domain"/>
    <property type="match status" value="1"/>
</dbReference>
<keyword evidence="3" id="KW-1185">Reference proteome</keyword>
<dbReference type="InterPro" id="IPR027275">
    <property type="entry name" value="PRC-brl_dom"/>
</dbReference>
<evidence type="ECO:0000313" key="2">
    <source>
        <dbReference type="EMBL" id="MFD0947083.1"/>
    </source>
</evidence>
<evidence type="ECO:0000313" key="3">
    <source>
        <dbReference type="Proteomes" id="UP001596977"/>
    </source>
</evidence>
<feature type="domain" description="PRC-barrel" evidence="1">
    <location>
        <begin position="13"/>
        <end position="87"/>
    </location>
</feature>
<protein>
    <submittedName>
        <fullName evidence="2">PRC-barrel domain-containing protein</fullName>
    </submittedName>
</protein>
<sequence>MHTETHVPDRLIASDRVEGTAVYDPAGERLGTVERFMVDKASGQAEYAVLGFGGLFGFGNRHYPLPWKALTYDTGRGGYVVNVSKEQIEGAPSYETGEEPRYDRDYDARVYGYYGILA</sequence>
<dbReference type="PANTHER" id="PTHR36505">
    <property type="entry name" value="BLR1072 PROTEIN"/>
    <property type="match status" value="1"/>
</dbReference>
<organism evidence="2 3">
    <name type="scientific">Sphingomonas canadensis</name>
    <dbReference type="NCBI Taxonomy" id="1219257"/>
    <lineage>
        <taxon>Bacteria</taxon>
        <taxon>Pseudomonadati</taxon>
        <taxon>Pseudomonadota</taxon>
        <taxon>Alphaproteobacteria</taxon>
        <taxon>Sphingomonadales</taxon>
        <taxon>Sphingomonadaceae</taxon>
        <taxon>Sphingomonas</taxon>
    </lineage>
</organism>
<dbReference type="Pfam" id="PF05239">
    <property type="entry name" value="PRC"/>
    <property type="match status" value="1"/>
</dbReference>
<accession>A0ABW3H6L2</accession>
<comment type="caution">
    <text evidence="2">The sequence shown here is derived from an EMBL/GenBank/DDBJ whole genome shotgun (WGS) entry which is preliminary data.</text>
</comment>
<reference evidence="3" key="1">
    <citation type="journal article" date="2019" name="Int. J. Syst. Evol. Microbiol.">
        <title>The Global Catalogue of Microorganisms (GCM) 10K type strain sequencing project: providing services to taxonomists for standard genome sequencing and annotation.</title>
        <authorList>
            <consortium name="The Broad Institute Genomics Platform"/>
            <consortium name="The Broad Institute Genome Sequencing Center for Infectious Disease"/>
            <person name="Wu L."/>
            <person name="Ma J."/>
        </authorList>
    </citation>
    <scope>NUCLEOTIDE SEQUENCE [LARGE SCALE GENOMIC DNA]</scope>
    <source>
        <strain evidence="3">CCUG 62982</strain>
    </source>
</reference>
<dbReference type="InterPro" id="IPR011033">
    <property type="entry name" value="PRC_barrel-like_sf"/>
</dbReference>
<gene>
    <name evidence="2" type="ORF">ACFQ1E_12100</name>
</gene>
<dbReference type="RefSeq" id="WP_264944576.1">
    <property type="nucleotide sequence ID" value="NZ_JAPDRA010000005.1"/>
</dbReference>
<dbReference type="Gene3D" id="2.30.30.240">
    <property type="entry name" value="PRC-barrel domain"/>
    <property type="match status" value="1"/>
</dbReference>
<dbReference type="EMBL" id="JBHTJG010000005">
    <property type="protein sequence ID" value="MFD0947083.1"/>
    <property type="molecule type" value="Genomic_DNA"/>
</dbReference>
<name>A0ABW3H6L2_9SPHN</name>
<dbReference type="PANTHER" id="PTHR36505:SF1">
    <property type="entry name" value="BLR1072 PROTEIN"/>
    <property type="match status" value="1"/>
</dbReference>